<proteinExistence type="inferred from homology"/>
<protein>
    <recommendedName>
        <fullName evidence="7">Lysozyme</fullName>
        <ecNumber evidence="7">3.2.1.17</ecNumber>
    </recommendedName>
</protein>
<dbReference type="HOGENOM" id="CLU_091641_3_3_6"/>
<evidence type="ECO:0000256" key="7">
    <source>
        <dbReference type="RuleBase" id="RU003788"/>
    </source>
</evidence>
<name>W0HZP0_9GAMM</name>
<dbReference type="InterPro" id="IPR034690">
    <property type="entry name" value="Endolysin_T4_type"/>
</dbReference>
<keyword evidence="9" id="KW-1185">Reference proteome</keyword>
<dbReference type="RefSeq" id="WP_025424362.1">
    <property type="nucleotide sequence ID" value="NZ_CP006570.1"/>
</dbReference>
<dbReference type="KEGG" id="sod:Sant_P0188"/>
<keyword evidence="6 7" id="KW-0326">Glycosidase</keyword>
<dbReference type="AlphaFoldDB" id="W0HZP0"/>
<dbReference type="InterPro" id="IPR033907">
    <property type="entry name" value="Endolysin_autolysin"/>
</dbReference>
<evidence type="ECO:0000313" key="8">
    <source>
        <dbReference type="EMBL" id="AHF79234.1"/>
    </source>
</evidence>
<dbReference type="InterPro" id="IPR023347">
    <property type="entry name" value="Lysozyme_dom_sf"/>
</dbReference>
<evidence type="ECO:0000256" key="3">
    <source>
        <dbReference type="ARBA" id="ARBA00022638"/>
    </source>
</evidence>
<evidence type="ECO:0000256" key="2">
    <source>
        <dbReference type="ARBA" id="ARBA00022529"/>
    </source>
</evidence>
<dbReference type="SUPFAM" id="SSF53955">
    <property type="entry name" value="Lysozyme-like"/>
    <property type="match status" value="1"/>
</dbReference>
<gene>
    <name evidence="8" type="ORF">Sant_P0188</name>
</gene>
<keyword evidence="2 7" id="KW-0929">Antimicrobial</keyword>
<keyword evidence="5" id="KW-1035">Host cytoplasm</keyword>
<dbReference type="Gene3D" id="1.10.530.40">
    <property type="match status" value="1"/>
</dbReference>
<organism evidence="8 9">
    <name type="scientific">Sodalis praecaptivus</name>
    <dbReference type="NCBI Taxonomy" id="1239307"/>
    <lineage>
        <taxon>Bacteria</taxon>
        <taxon>Pseudomonadati</taxon>
        <taxon>Pseudomonadota</taxon>
        <taxon>Gammaproteobacteria</taxon>
        <taxon>Enterobacterales</taxon>
        <taxon>Bruguierivoracaceae</taxon>
        <taxon>Sodalis</taxon>
    </lineage>
</organism>
<dbReference type="GO" id="GO:0003796">
    <property type="term" value="F:lysozyme activity"/>
    <property type="evidence" value="ECO:0007669"/>
    <property type="project" value="UniProtKB-EC"/>
</dbReference>
<comment type="catalytic activity">
    <reaction evidence="1 7">
        <text>Hydrolysis of (1-&gt;4)-beta-linkages between N-acetylmuramic acid and N-acetyl-D-glucosamine residues in a peptidoglycan and between N-acetyl-D-glucosamine residues in chitodextrins.</text>
        <dbReference type="EC" id="3.2.1.17"/>
    </reaction>
</comment>
<dbReference type="HAMAP" id="MF_04110">
    <property type="entry name" value="ENDOLYSIN_T4"/>
    <property type="match status" value="1"/>
</dbReference>
<dbReference type="InterPro" id="IPR002196">
    <property type="entry name" value="Glyco_hydro_24"/>
</dbReference>
<sequence length="145" mass="15998">MKISHDGVIFIRKEEGERLNAYLDIAGIPTIGVGHTGYVNGMPIAKNTLISTEKSMELLKKDLETVEQAIEKNVTAPLSQNQYDALCSLIFNIGAGAFAGSSVKRKLNAHDYKGAADAFLMWKWAGNANDALLSRRERERQLFLS</sequence>
<reference evidence="8 9" key="1">
    <citation type="journal article" date="2014" name="Genome Biol. Evol.">
        <title>Genome degeneration and adaptation in a nascent stage of symbiosis.</title>
        <authorList>
            <person name="Oakeson K.F."/>
            <person name="Gil R."/>
            <person name="Clayton A.L."/>
            <person name="Dunn D.M."/>
            <person name="von Niederhausern A.C."/>
            <person name="Hamil C."/>
            <person name="Aoyagi A."/>
            <person name="Duval B."/>
            <person name="Baca A."/>
            <person name="Silva F.J."/>
            <person name="Vallier A."/>
            <person name="Jackson D.G."/>
            <person name="Latorre A."/>
            <person name="Weiss R.B."/>
            <person name="Heddi A."/>
            <person name="Moya A."/>
            <person name="Dale C."/>
        </authorList>
    </citation>
    <scope>NUCLEOTIDE SEQUENCE [LARGE SCALE GENOMIC DNA]</scope>
    <source>
        <strain evidence="8 9">HS1</strain>
        <plasmid evidence="9">Plasmid pHS1</plasmid>
    </source>
</reference>
<dbReference type="GO" id="GO:0009253">
    <property type="term" value="P:peptidoglycan catabolic process"/>
    <property type="evidence" value="ECO:0007669"/>
    <property type="project" value="InterPro"/>
</dbReference>
<evidence type="ECO:0000256" key="5">
    <source>
        <dbReference type="ARBA" id="ARBA00023200"/>
    </source>
</evidence>
<keyword evidence="4 7" id="KW-0378">Hydrolase</keyword>
<dbReference type="InterPro" id="IPR051018">
    <property type="entry name" value="Bacteriophage_GH24"/>
</dbReference>
<evidence type="ECO:0000256" key="6">
    <source>
        <dbReference type="ARBA" id="ARBA00023295"/>
    </source>
</evidence>
<geneLocation type="plasmid" evidence="8 9">
    <name>pHS1</name>
</geneLocation>
<dbReference type="Pfam" id="PF00959">
    <property type="entry name" value="Phage_lysozyme"/>
    <property type="match status" value="1"/>
</dbReference>
<evidence type="ECO:0000256" key="4">
    <source>
        <dbReference type="ARBA" id="ARBA00022801"/>
    </source>
</evidence>
<comment type="similarity">
    <text evidence="7">Belongs to the glycosyl hydrolase 24 family.</text>
</comment>
<dbReference type="PANTHER" id="PTHR38107:SF3">
    <property type="entry name" value="LYSOZYME RRRD-RELATED"/>
    <property type="match status" value="1"/>
</dbReference>
<evidence type="ECO:0000313" key="9">
    <source>
        <dbReference type="Proteomes" id="UP000019028"/>
    </source>
</evidence>
<dbReference type="EC" id="3.2.1.17" evidence="7"/>
<keyword evidence="3 7" id="KW-0081">Bacteriolytic enzyme</keyword>
<evidence type="ECO:0000256" key="1">
    <source>
        <dbReference type="ARBA" id="ARBA00000632"/>
    </source>
</evidence>
<dbReference type="EMBL" id="CP006570">
    <property type="protein sequence ID" value="AHF79234.1"/>
    <property type="molecule type" value="Genomic_DNA"/>
</dbReference>
<dbReference type="GO" id="GO:0042742">
    <property type="term" value="P:defense response to bacterium"/>
    <property type="evidence" value="ECO:0007669"/>
    <property type="project" value="UniProtKB-KW"/>
</dbReference>
<dbReference type="CDD" id="cd00737">
    <property type="entry name" value="lyz_endolysin_autolysin"/>
    <property type="match status" value="1"/>
</dbReference>
<dbReference type="Proteomes" id="UP000019028">
    <property type="component" value="Plasmid pHS1"/>
</dbReference>
<dbReference type="PANTHER" id="PTHR38107">
    <property type="match status" value="1"/>
</dbReference>
<dbReference type="GO" id="GO:0031640">
    <property type="term" value="P:killing of cells of another organism"/>
    <property type="evidence" value="ECO:0007669"/>
    <property type="project" value="UniProtKB-KW"/>
</dbReference>
<accession>W0HZP0</accession>
<dbReference type="InterPro" id="IPR023346">
    <property type="entry name" value="Lysozyme-like_dom_sf"/>
</dbReference>
<dbReference type="GO" id="GO:0016998">
    <property type="term" value="P:cell wall macromolecule catabolic process"/>
    <property type="evidence" value="ECO:0007669"/>
    <property type="project" value="InterPro"/>
</dbReference>
<keyword evidence="8" id="KW-0614">Plasmid</keyword>
<dbReference type="OrthoDB" id="8141296at2"/>
<dbReference type="PATRIC" id="fig|1239307.3.peg.4727"/>